<feature type="domain" description="Solute-binding protein family 5" evidence="2">
    <location>
        <begin position="114"/>
        <end position="466"/>
    </location>
</feature>
<dbReference type="InterPro" id="IPR000914">
    <property type="entry name" value="SBP_5_dom"/>
</dbReference>
<evidence type="ECO:0000256" key="1">
    <source>
        <dbReference type="SAM" id="SignalP"/>
    </source>
</evidence>
<organism evidence="3 4">
    <name type="scientific">Gleimia europaea ACS-120-V-Col10b</name>
    <dbReference type="NCBI Taxonomy" id="883069"/>
    <lineage>
        <taxon>Bacteria</taxon>
        <taxon>Bacillati</taxon>
        <taxon>Actinomycetota</taxon>
        <taxon>Actinomycetes</taxon>
        <taxon>Actinomycetales</taxon>
        <taxon>Actinomycetaceae</taxon>
        <taxon>Gleimia</taxon>
    </lineage>
</organism>
<protein>
    <recommendedName>
        <fullName evidence="2">Solute-binding protein family 5 domain-containing protein</fullName>
    </recommendedName>
</protein>
<dbReference type="PANTHER" id="PTHR30290:SF65">
    <property type="entry name" value="MONOACYL PHOSPHATIDYLINOSITOL TETRAMANNOSIDE-BINDING PROTEIN LPQW-RELATED"/>
    <property type="match status" value="1"/>
</dbReference>
<dbReference type="SUPFAM" id="SSF53850">
    <property type="entry name" value="Periplasmic binding protein-like II"/>
    <property type="match status" value="1"/>
</dbReference>
<evidence type="ECO:0000313" key="3">
    <source>
        <dbReference type="EMBL" id="EPD29564.1"/>
    </source>
</evidence>
<dbReference type="InterPro" id="IPR039424">
    <property type="entry name" value="SBP_5"/>
</dbReference>
<dbReference type="OrthoDB" id="7888869at2"/>
<name>A0A9W5RD92_9ACTO</name>
<keyword evidence="1" id="KW-0732">Signal</keyword>
<dbReference type="CDD" id="cd08501">
    <property type="entry name" value="PBP2_Lpqw"/>
    <property type="match status" value="1"/>
</dbReference>
<dbReference type="GO" id="GO:0015833">
    <property type="term" value="P:peptide transport"/>
    <property type="evidence" value="ECO:0007669"/>
    <property type="project" value="TreeGrafter"/>
</dbReference>
<dbReference type="Gene3D" id="3.10.105.10">
    <property type="entry name" value="Dipeptide-binding Protein, Domain 3"/>
    <property type="match status" value="1"/>
</dbReference>
<dbReference type="Pfam" id="PF00496">
    <property type="entry name" value="SBP_bac_5"/>
    <property type="match status" value="1"/>
</dbReference>
<gene>
    <name evidence="3" type="ORF">HMPREF9238_01545</name>
</gene>
<feature type="signal peptide" evidence="1">
    <location>
        <begin position="1"/>
        <end position="20"/>
    </location>
</feature>
<dbReference type="PANTHER" id="PTHR30290">
    <property type="entry name" value="PERIPLASMIC BINDING COMPONENT OF ABC TRANSPORTER"/>
    <property type="match status" value="1"/>
</dbReference>
<dbReference type="GO" id="GO:1904680">
    <property type="term" value="F:peptide transmembrane transporter activity"/>
    <property type="evidence" value="ECO:0007669"/>
    <property type="project" value="TreeGrafter"/>
</dbReference>
<dbReference type="AlphaFoldDB" id="A0A9W5RD92"/>
<comment type="caution">
    <text evidence="3">The sequence shown here is derived from an EMBL/GenBank/DDBJ whole genome shotgun (WGS) entry which is preliminary data.</text>
</comment>
<dbReference type="Gene3D" id="3.90.76.10">
    <property type="entry name" value="Dipeptide-binding Protein, Domain 1"/>
    <property type="match status" value="1"/>
</dbReference>
<keyword evidence="4" id="KW-1185">Reference proteome</keyword>
<evidence type="ECO:0000313" key="4">
    <source>
        <dbReference type="Proteomes" id="UP000014387"/>
    </source>
</evidence>
<reference evidence="3 4" key="1">
    <citation type="submission" date="2013-05" db="EMBL/GenBank/DDBJ databases">
        <title>The Genome Sequence of Actinomyces europaeus ACS-120-V-COL10B.</title>
        <authorList>
            <consortium name="The Broad Institute Genomics Platform"/>
            <person name="Earl A."/>
            <person name="Ward D."/>
            <person name="Feldgarden M."/>
            <person name="Gevers D."/>
            <person name="Saerens B."/>
            <person name="Vaneechoutte M."/>
            <person name="Walker B."/>
            <person name="Young S."/>
            <person name="Zeng Q."/>
            <person name="Gargeya S."/>
            <person name="Fitzgerald M."/>
            <person name="Haas B."/>
            <person name="Abouelleil A."/>
            <person name="Allen A.W."/>
            <person name="Alvarado L."/>
            <person name="Arachchi H.M."/>
            <person name="Berlin A.M."/>
            <person name="Chapman S.B."/>
            <person name="Gainer-Dewar J."/>
            <person name="Goldberg J."/>
            <person name="Griggs A."/>
            <person name="Gujja S."/>
            <person name="Hansen M."/>
            <person name="Howarth C."/>
            <person name="Imamovic A."/>
            <person name="Ireland A."/>
            <person name="Larimer J."/>
            <person name="McCowan C."/>
            <person name="Murphy C."/>
            <person name="Pearson M."/>
            <person name="Poon T.W."/>
            <person name="Priest M."/>
            <person name="Roberts A."/>
            <person name="Saif S."/>
            <person name="Shea T."/>
            <person name="Sisk P."/>
            <person name="Sykes S."/>
            <person name="Wortman J."/>
            <person name="Nusbaum C."/>
            <person name="Birren B."/>
        </authorList>
    </citation>
    <scope>NUCLEOTIDE SEQUENCE [LARGE SCALE GENOMIC DNA]</scope>
    <source>
        <strain evidence="3 4">ACS-120-V-Col10b</strain>
    </source>
</reference>
<dbReference type="PROSITE" id="PS51257">
    <property type="entry name" value="PROKAR_LIPOPROTEIN"/>
    <property type="match status" value="1"/>
</dbReference>
<dbReference type="Gene3D" id="3.40.190.10">
    <property type="entry name" value="Periplasmic binding protein-like II"/>
    <property type="match status" value="1"/>
</dbReference>
<accession>A0A9W5RD92</accession>
<feature type="chain" id="PRO_5040725190" description="Solute-binding protein family 5 domain-containing protein" evidence="1">
    <location>
        <begin position="21"/>
        <end position="558"/>
    </location>
</feature>
<evidence type="ECO:0000259" key="2">
    <source>
        <dbReference type="Pfam" id="PF00496"/>
    </source>
</evidence>
<dbReference type="EMBL" id="AGWN01000002">
    <property type="protein sequence ID" value="EPD29564.1"/>
    <property type="molecule type" value="Genomic_DNA"/>
</dbReference>
<proteinExistence type="predicted"/>
<dbReference type="Proteomes" id="UP000014387">
    <property type="component" value="Unassembled WGS sequence"/>
</dbReference>
<sequence>MKRSLRSFAAVAAAATLVLAGCAGGGESGSGNANMPALSDINAQARDKVQDGGELRFAISQFPEQWNHMHASGSQVDNRDINEWVMPSNWIYAEDASFEPNKNYVLEYEVVDGPPQVVTLTLNPEAHWGNGEPITWEDYEATWKAGNGSNPDYQVASTDGFREIAKVEKGKDEFQVVITYKSTYADWSATWSGVESKAAISTPEDFDNARKENPNNDFTAGPFKFGEVDHSQRVVTLVPSDTWWGDAPKLDNVSFRELDPSTSTRSFANKEIDVVSGLINADQYQTAAGRADAEIREAGGKQWRHFTFNSNSGVLQDKGVRQAIVKGLNREAIAASDLAGLPVEPSELMLGNHFFMPGQEGYVDNAEDFKFDPEAAGKQLDELGWKLEDGAEFRTKDGQTLEVEYQLLQGIPTSENEGKLLQSDMANIGVKVKMVNKSPDDFPDFVKQGTFGITSFTWEGTQYPMANVGQIYGCDSKSNYSGICDDEISELIKKIDVEMDYQKRVDYTNEIDKIVWDRVMTVPLYRRIEYVAVPKNLANYGAKGLSSFKVEDIGFVSE</sequence>
<dbReference type="RefSeq" id="WP_016444870.1">
    <property type="nucleotide sequence ID" value="NZ_KE150267.1"/>
</dbReference>